<evidence type="ECO:0000256" key="3">
    <source>
        <dbReference type="SAM" id="MobiDB-lite"/>
    </source>
</evidence>
<dbReference type="InterPro" id="IPR005654">
    <property type="entry name" value="ATPase_AFG1-like"/>
</dbReference>
<evidence type="ECO:0000256" key="2">
    <source>
        <dbReference type="ARBA" id="ARBA00022840"/>
    </source>
</evidence>
<dbReference type="PANTHER" id="PTHR12169:SF6">
    <property type="entry name" value="AFG1-LIKE ATPASE"/>
    <property type="match status" value="1"/>
</dbReference>
<sequence length="393" mass="44175">MSLRDGLATHQTVAERYAHLVERGKIARDPAQEEIAAALDRLRERIDERRLARKSSALGWLFAKRRNHRAGVTGLYIHGGVGRGKTMLMDMFYEMLPVRGKRRAHFNDFMADVHDRIASHRAALKNGDTKEADPIAPVAAALAREAWVLCFDEFSVTDIADAMILSRLFQALFAEGVVLVATSNVAPDDLYRDGLNRGLFLPFIDILKQHTKVLHLDEGADYRLEKLNRLPVYITPLGAEADRLMNEAWEAIAAGKAAERQTIALKGRHIEIPMAAGSAARFSFDDLCRQPLGARDFLAIAKRYKTIFIDGIPVMAGAHRNEVKRFILLIDTLYDQRVRLIVSAEAPPAELYASTRGTEAFEFDRTASRLIEMQSRDWQHKTQEAGADETRQK</sequence>
<keyword evidence="1" id="KW-0547">Nucleotide-binding</keyword>
<dbReference type="SUPFAM" id="SSF52540">
    <property type="entry name" value="P-loop containing nucleoside triphosphate hydrolases"/>
    <property type="match status" value="1"/>
</dbReference>
<evidence type="ECO:0000313" key="4">
    <source>
        <dbReference type="EMBL" id="UUP17301.1"/>
    </source>
</evidence>
<dbReference type="Gene3D" id="3.40.50.300">
    <property type="entry name" value="P-loop containing nucleotide triphosphate hydrolases"/>
    <property type="match status" value="1"/>
</dbReference>
<dbReference type="RefSeq" id="WP_338529652.1">
    <property type="nucleotide sequence ID" value="NZ_CP030941.1"/>
</dbReference>
<keyword evidence="2" id="KW-0067">ATP-binding</keyword>
<dbReference type="GO" id="GO:0051301">
    <property type="term" value="P:cell division"/>
    <property type="evidence" value="ECO:0007669"/>
    <property type="project" value="UniProtKB-KW"/>
</dbReference>
<keyword evidence="4" id="KW-0131">Cell cycle</keyword>
<reference evidence="4 5" key="1">
    <citation type="submission" date="2018-07" db="EMBL/GenBank/DDBJ databases">
        <title>Genome sequence of Nitratireductor thuwali#1536.</title>
        <authorList>
            <person name="Michoud G."/>
            <person name="Merlino G."/>
            <person name="Sefrji F.O."/>
            <person name="Daffonchio D."/>
        </authorList>
    </citation>
    <scope>NUCLEOTIDE SEQUENCE [LARGE SCALE GENOMIC DNA]</scope>
    <source>
        <strain evidence="5">Nit1536</strain>
    </source>
</reference>
<keyword evidence="4" id="KW-0132">Cell division</keyword>
<dbReference type="Pfam" id="PF03969">
    <property type="entry name" value="AFG1_ATPase"/>
    <property type="match status" value="1"/>
</dbReference>
<keyword evidence="5" id="KW-1185">Reference proteome</keyword>
<dbReference type="Proteomes" id="UP001342418">
    <property type="component" value="Chromosome"/>
</dbReference>
<dbReference type="EMBL" id="CP030941">
    <property type="protein sequence ID" value="UUP17301.1"/>
    <property type="molecule type" value="Genomic_DNA"/>
</dbReference>
<name>A0ABY5MJF7_9HYPH</name>
<evidence type="ECO:0000256" key="1">
    <source>
        <dbReference type="ARBA" id="ARBA00022741"/>
    </source>
</evidence>
<accession>A0ABY5MJF7</accession>
<organism evidence="4 5">
    <name type="scientific">Nitratireductor thuwali</name>
    <dbReference type="NCBI Taxonomy" id="2267699"/>
    <lineage>
        <taxon>Bacteria</taxon>
        <taxon>Pseudomonadati</taxon>
        <taxon>Pseudomonadota</taxon>
        <taxon>Alphaproteobacteria</taxon>
        <taxon>Hyphomicrobiales</taxon>
        <taxon>Phyllobacteriaceae</taxon>
        <taxon>Nitratireductor</taxon>
    </lineage>
</organism>
<proteinExistence type="predicted"/>
<protein>
    <submittedName>
        <fullName evidence="4">Cell division protein ZapE</fullName>
    </submittedName>
</protein>
<feature type="region of interest" description="Disordered" evidence="3">
    <location>
        <begin position="374"/>
        <end position="393"/>
    </location>
</feature>
<gene>
    <name evidence="4" type="primary">zapE</name>
    <name evidence="4" type="ORF">NTH_01764</name>
</gene>
<dbReference type="NCBIfam" id="NF040713">
    <property type="entry name" value="ZapE"/>
    <property type="match status" value="1"/>
</dbReference>
<dbReference type="InterPro" id="IPR027417">
    <property type="entry name" value="P-loop_NTPase"/>
</dbReference>
<evidence type="ECO:0000313" key="5">
    <source>
        <dbReference type="Proteomes" id="UP001342418"/>
    </source>
</evidence>
<dbReference type="PANTHER" id="PTHR12169">
    <property type="entry name" value="ATPASE N2B"/>
    <property type="match status" value="1"/>
</dbReference>